<reference evidence="11" key="1">
    <citation type="submission" date="2016-11" db="EMBL/GenBank/DDBJ databases">
        <authorList>
            <person name="Varghese N."/>
            <person name="Submissions S."/>
        </authorList>
    </citation>
    <scope>NUCLEOTIDE SEQUENCE [LARGE SCALE GENOMIC DNA]</scope>
    <source>
        <strain evidence="11">ALO Sharm</strain>
    </source>
</reference>
<keyword evidence="1 9" id="KW-1003">Cell membrane</keyword>
<gene>
    <name evidence="9" type="primary">lpxL</name>
    <name evidence="10" type="ORF">SAMN05192556_102311</name>
</gene>
<keyword evidence="8 9" id="KW-0012">Acyltransferase</keyword>
<dbReference type="HAMAP" id="MF_01942">
    <property type="entry name" value="Lipid_A_LpxL_LpxP"/>
    <property type="match status" value="1"/>
</dbReference>
<dbReference type="GO" id="GO:0009103">
    <property type="term" value="P:lipopolysaccharide biosynthetic process"/>
    <property type="evidence" value="ECO:0007669"/>
    <property type="project" value="UniProtKB-UniRule"/>
</dbReference>
<dbReference type="PANTHER" id="PTHR30606">
    <property type="entry name" value="LIPID A BIOSYNTHESIS LAUROYL ACYLTRANSFERASE"/>
    <property type="match status" value="1"/>
</dbReference>
<dbReference type="InterPro" id="IPR011920">
    <property type="entry name" value="Lipid_A_LpxL_LpxP"/>
</dbReference>
<evidence type="ECO:0000256" key="5">
    <source>
        <dbReference type="ARBA" id="ARBA00022985"/>
    </source>
</evidence>
<comment type="catalytic activity">
    <reaction evidence="9">
        <text>an alpha-Kdo-(2-&gt;4)-alpha-Kdo-(2-&gt;6)-lipid IVA + a fatty acyl-[ACP] = an alpha-Kdo-(2-&gt;4)-alpha-Kdo-(2-&gt;6)-(acyl)-lipid IVA + holo-[ACP]</text>
        <dbReference type="Rhea" id="RHEA:69396"/>
        <dbReference type="Rhea" id="RHEA-COMP:9685"/>
        <dbReference type="Rhea" id="RHEA-COMP:14125"/>
        <dbReference type="ChEBI" id="CHEBI:64479"/>
        <dbReference type="ChEBI" id="CHEBI:138651"/>
        <dbReference type="ChEBI" id="CHEBI:176429"/>
        <dbReference type="ChEBI" id="CHEBI:176430"/>
        <dbReference type="EC" id="2.3.1.241"/>
    </reaction>
</comment>
<evidence type="ECO:0000313" key="11">
    <source>
        <dbReference type="Proteomes" id="UP000184248"/>
    </source>
</evidence>
<dbReference type="PANTHER" id="PTHR30606:SF9">
    <property type="entry name" value="LIPID A BIOSYNTHESIS LAUROYLTRANSFERASE"/>
    <property type="match status" value="1"/>
</dbReference>
<keyword evidence="4 9" id="KW-0812">Transmembrane</keyword>
<keyword evidence="11" id="KW-1185">Reference proteome</keyword>
<evidence type="ECO:0000256" key="9">
    <source>
        <dbReference type="HAMAP-Rule" id="MF_01942"/>
    </source>
</evidence>
<dbReference type="AlphaFoldDB" id="A0A1M6RG28"/>
<dbReference type="CDD" id="cd07984">
    <property type="entry name" value="LPLAT_LABLAT-like"/>
    <property type="match status" value="1"/>
</dbReference>
<keyword evidence="2 9" id="KW-0997">Cell inner membrane</keyword>
<keyword evidence="5 9" id="KW-0448">Lipopolysaccharide biosynthesis</keyword>
<organism evidence="10 11">
    <name type="scientific">Halomonas caseinilytica</name>
    <dbReference type="NCBI Taxonomy" id="438744"/>
    <lineage>
        <taxon>Bacteria</taxon>
        <taxon>Pseudomonadati</taxon>
        <taxon>Pseudomonadota</taxon>
        <taxon>Gammaproteobacteria</taxon>
        <taxon>Oceanospirillales</taxon>
        <taxon>Halomonadaceae</taxon>
        <taxon>Halomonas</taxon>
    </lineage>
</organism>
<evidence type="ECO:0000256" key="7">
    <source>
        <dbReference type="ARBA" id="ARBA00023136"/>
    </source>
</evidence>
<sequence length="317" mass="36623">MAAESECESPMSEQASATRFLHPRYWPTWLAIGAMHVGAWLPWRLKLWVGKLIGLAAWRFAKRRRRITETNIRLCFPELDDERQRRLVRDTFIANGIGILETATGWCRDPEHLRHRVVFEGQEHMARVQAEGKGALIIGIHFSTLDLGGALHSLFFPADVVYRPHDNALFERFMTRARNRIFGTAIDRHDLRGVVRRIKSGHHVWYSPDQDFGREASVFAPFFGVEAATIKLTAKIARMTGAPVMPLIFHRNPDDYTYRLEYLPALEDFPSGDEVADATRINAVIEAAIRRHPEQYLWLHRRFKTRPNKSDPKLYDV</sequence>
<keyword evidence="6 9" id="KW-1133">Transmembrane helix</keyword>
<keyword evidence="7 9" id="KW-0472">Membrane</keyword>
<dbReference type="EMBL" id="FRAL01000002">
    <property type="protein sequence ID" value="SHK31412.1"/>
    <property type="molecule type" value="Genomic_DNA"/>
</dbReference>
<evidence type="ECO:0000256" key="4">
    <source>
        <dbReference type="ARBA" id="ARBA00022692"/>
    </source>
</evidence>
<protein>
    <recommendedName>
        <fullName evidence="9">Lipid A biosynthesis acyltransferase</fullName>
        <ecNumber evidence="9">2.3.1.241</ecNumber>
    </recommendedName>
    <alternativeName>
        <fullName evidence="9">Kdo(2)-lipid IV(A) acyltransferase</fullName>
    </alternativeName>
</protein>
<dbReference type="GO" id="GO:0005886">
    <property type="term" value="C:plasma membrane"/>
    <property type="evidence" value="ECO:0007669"/>
    <property type="project" value="UniProtKB-SubCell"/>
</dbReference>
<comment type="pathway">
    <text evidence="9">Bacterial outer membrane biogenesis; lipopolysaccharide biosynthesis.</text>
</comment>
<comment type="function">
    <text evidence="9">Catalyzes the transfer of an acyl chain from an acyl-[acyl-carrier-protein] (ACP) to a Kdo(2)-lipid IV(A) to form a Kdo(2)-(acyl)-lipid IV(A).</text>
</comment>
<dbReference type="GO" id="GO:0036104">
    <property type="term" value="P:Kdo2-lipid A biosynthetic process"/>
    <property type="evidence" value="ECO:0007669"/>
    <property type="project" value="UniProtKB-UniRule"/>
</dbReference>
<evidence type="ECO:0000256" key="3">
    <source>
        <dbReference type="ARBA" id="ARBA00022679"/>
    </source>
</evidence>
<keyword evidence="3 9" id="KW-0808">Transferase</keyword>
<feature type="short sequence motif" description="HXXXXD motif" evidence="9">
    <location>
        <begin position="141"/>
        <end position="146"/>
    </location>
</feature>
<dbReference type="Pfam" id="PF03279">
    <property type="entry name" value="Lip_A_acyltrans"/>
    <property type="match status" value="1"/>
</dbReference>
<dbReference type="EC" id="2.3.1.241" evidence="9"/>
<dbReference type="InterPro" id="IPR004960">
    <property type="entry name" value="LipA_acyltrans"/>
</dbReference>
<comment type="subcellular location">
    <subcellularLocation>
        <location evidence="9">Cell inner membrane</location>
        <topology evidence="9">Single-pass membrane protein</topology>
    </subcellularLocation>
</comment>
<evidence type="ECO:0000256" key="2">
    <source>
        <dbReference type="ARBA" id="ARBA00022519"/>
    </source>
</evidence>
<dbReference type="GO" id="GO:0009245">
    <property type="term" value="P:lipid A biosynthetic process"/>
    <property type="evidence" value="ECO:0007669"/>
    <property type="project" value="InterPro"/>
</dbReference>
<evidence type="ECO:0000313" key="10">
    <source>
        <dbReference type="EMBL" id="SHK31412.1"/>
    </source>
</evidence>
<comment type="pathway">
    <text evidence="9">Glycolipid biosynthesis; KDO(2)-lipid A biosynthesis; KDO(2)-lipid A from CMP-3-deoxy-D-manno-octulosonate and lipid IV(A): step 3/4.</text>
</comment>
<dbReference type="UniPathway" id="UPA00030"/>
<dbReference type="Proteomes" id="UP000184248">
    <property type="component" value="Unassembled WGS sequence"/>
</dbReference>
<dbReference type="GO" id="GO:0008913">
    <property type="term" value="F:Kdo2-lipid IVA acyltransferase activity"/>
    <property type="evidence" value="ECO:0007669"/>
    <property type="project" value="UniProtKB-EC"/>
</dbReference>
<dbReference type="UniPathway" id="UPA00360">
    <property type="reaction ID" value="UER00485"/>
</dbReference>
<name>A0A1M6RG28_9GAMM</name>
<evidence type="ECO:0000256" key="1">
    <source>
        <dbReference type="ARBA" id="ARBA00022475"/>
    </source>
</evidence>
<evidence type="ECO:0000256" key="8">
    <source>
        <dbReference type="ARBA" id="ARBA00023315"/>
    </source>
</evidence>
<dbReference type="NCBIfam" id="TIGR02207">
    <property type="entry name" value="lipid_A_htrB"/>
    <property type="match status" value="1"/>
</dbReference>
<accession>A0A1M6RG28</accession>
<dbReference type="PIRSF" id="PIRSF026649">
    <property type="entry name" value="MsbB"/>
    <property type="match status" value="1"/>
</dbReference>
<evidence type="ECO:0000256" key="6">
    <source>
        <dbReference type="ARBA" id="ARBA00022989"/>
    </source>
</evidence>
<proteinExistence type="inferred from homology"/>
<comment type="similarity">
    <text evidence="9">Belongs to the LpxL/LpxM/LpxP family.</text>
</comment>